<evidence type="ECO:0000313" key="11">
    <source>
        <dbReference type="Proteomes" id="UP000460272"/>
    </source>
</evidence>
<dbReference type="GO" id="GO:0032993">
    <property type="term" value="C:protein-DNA complex"/>
    <property type="evidence" value="ECO:0007669"/>
    <property type="project" value="TreeGrafter"/>
</dbReference>
<keyword evidence="5" id="KW-0804">Transcription</keyword>
<evidence type="ECO:0000259" key="8">
    <source>
        <dbReference type="PROSITE" id="PS50110"/>
    </source>
</evidence>
<feature type="modified residue" description="4-aspartylphosphate" evidence="6">
    <location>
        <position position="53"/>
    </location>
</feature>
<dbReference type="CDD" id="cd17574">
    <property type="entry name" value="REC_OmpR"/>
    <property type="match status" value="1"/>
</dbReference>
<dbReference type="PROSITE" id="PS50110">
    <property type="entry name" value="RESPONSE_REGULATORY"/>
    <property type="match status" value="1"/>
</dbReference>
<dbReference type="Proteomes" id="UP000460272">
    <property type="component" value="Unassembled WGS sequence"/>
</dbReference>
<name>A0A6P2BZ01_9ACTN</name>
<dbReference type="OrthoDB" id="4127044at2"/>
<evidence type="ECO:0000256" key="2">
    <source>
        <dbReference type="ARBA" id="ARBA00023012"/>
    </source>
</evidence>
<comment type="caution">
    <text evidence="10">The sequence shown here is derived from an EMBL/GenBank/DDBJ whole genome shotgun (WGS) entry which is preliminary data.</text>
</comment>
<evidence type="ECO:0000259" key="9">
    <source>
        <dbReference type="PROSITE" id="PS51755"/>
    </source>
</evidence>
<sequence>MTDRVLLIEDDADIALGVHTMLSRNGFAVTTAGDGREGLRAFHGERPDLVILDVGLPEMDGWTVLERIRELSEVPVLMLTAHGQESDKVRGLRTGADDYVTKPFGNAEFVARVRALLRRAGSSEQPAEDVYDDGHVRVNFAAHEVLADGVPVELTATEYRLLVTLVRHRGQVLSAVRLLDLVWNDPVGIGPERVKYSVMRLRRKLGATSGADSPIEAVRGFGYRYRADRNRAAPLRQPKRIYRLGTMSGS</sequence>
<dbReference type="InterPro" id="IPR039420">
    <property type="entry name" value="WalR-like"/>
</dbReference>
<evidence type="ECO:0000256" key="4">
    <source>
        <dbReference type="ARBA" id="ARBA00023125"/>
    </source>
</evidence>
<dbReference type="InterPro" id="IPR036388">
    <property type="entry name" value="WH-like_DNA-bd_sf"/>
</dbReference>
<protein>
    <submittedName>
        <fullName evidence="10">DNA-binding response regulator</fullName>
    </submittedName>
</protein>
<dbReference type="Gene3D" id="6.10.250.690">
    <property type="match status" value="1"/>
</dbReference>
<dbReference type="Gene3D" id="1.10.10.10">
    <property type="entry name" value="Winged helix-like DNA-binding domain superfamily/Winged helix DNA-binding domain"/>
    <property type="match status" value="1"/>
</dbReference>
<accession>A0A6P2BZ01</accession>
<proteinExistence type="predicted"/>
<feature type="domain" description="OmpR/PhoB-type" evidence="9">
    <location>
        <begin position="128"/>
        <end position="227"/>
    </location>
</feature>
<dbReference type="InterPro" id="IPR011006">
    <property type="entry name" value="CheY-like_superfamily"/>
</dbReference>
<dbReference type="GO" id="GO:0000976">
    <property type="term" value="F:transcription cis-regulatory region binding"/>
    <property type="evidence" value="ECO:0007669"/>
    <property type="project" value="TreeGrafter"/>
</dbReference>
<dbReference type="InterPro" id="IPR001867">
    <property type="entry name" value="OmpR/PhoB-type_DNA-bd"/>
</dbReference>
<keyword evidence="4 7" id="KW-0238">DNA-binding</keyword>
<dbReference type="Gene3D" id="3.40.50.2300">
    <property type="match status" value="1"/>
</dbReference>
<dbReference type="GO" id="GO:0000156">
    <property type="term" value="F:phosphorelay response regulator activity"/>
    <property type="evidence" value="ECO:0007669"/>
    <property type="project" value="TreeGrafter"/>
</dbReference>
<dbReference type="SMART" id="SM00448">
    <property type="entry name" value="REC"/>
    <property type="match status" value="1"/>
</dbReference>
<gene>
    <name evidence="10" type="ORF">EAS64_16010</name>
</gene>
<keyword evidence="3" id="KW-0805">Transcription regulation</keyword>
<dbReference type="FunFam" id="3.40.50.2300:FF:000001">
    <property type="entry name" value="DNA-binding response regulator PhoB"/>
    <property type="match status" value="1"/>
</dbReference>
<keyword evidence="2" id="KW-0902">Two-component regulatory system</keyword>
<dbReference type="Pfam" id="PF00486">
    <property type="entry name" value="Trans_reg_C"/>
    <property type="match status" value="1"/>
</dbReference>
<dbReference type="PANTHER" id="PTHR48111:SF1">
    <property type="entry name" value="TWO-COMPONENT RESPONSE REGULATOR ORR33"/>
    <property type="match status" value="1"/>
</dbReference>
<evidence type="ECO:0000256" key="3">
    <source>
        <dbReference type="ARBA" id="ARBA00023015"/>
    </source>
</evidence>
<dbReference type="AlphaFoldDB" id="A0A6P2BZ01"/>
<evidence type="ECO:0000256" key="5">
    <source>
        <dbReference type="ARBA" id="ARBA00023163"/>
    </source>
</evidence>
<evidence type="ECO:0000256" key="6">
    <source>
        <dbReference type="PROSITE-ProRule" id="PRU00169"/>
    </source>
</evidence>
<organism evidence="10 11">
    <name type="scientific">Trebonia kvetii</name>
    <dbReference type="NCBI Taxonomy" id="2480626"/>
    <lineage>
        <taxon>Bacteria</taxon>
        <taxon>Bacillati</taxon>
        <taxon>Actinomycetota</taxon>
        <taxon>Actinomycetes</taxon>
        <taxon>Streptosporangiales</taxon>
        <taxon>Treboniaceae</taxon>
        <taxon>Trebonia</taxon>
    </lineage>
</organism>
<feature type="DNA-binding region" description="OmpR/PhoB-type" evidence="7">
    <location>
        <begin position="128"/>
        <end position="227"/>
    </location>
</feature>
<dbReference type="GO" id="GO:0006355">
    <property type="term" value="P:regulation of DNA-templated transcription"/>
    <property type="evidence" value="ECO:0007669"/>
    <property type="project" value="InterPro"/>
</dbReference>
<dbReference type="GO" id="GO:0005829">
    <property type="term" value="C:cytosol"/>
    <property type="evidence" value="ECO:0007669"/>
    <property type="project" value="TreeGrafter"/>
</dbReference>
<evidence type="ECO:0000256" key="1">
    <source>
        <dbReference type="ARBA" id="ARBA00022553"/>
    </source>
</evidence>
<dbReference type="InterPro" id="IPR001789">
    <property type="entry name" value="Sig_transdc_resp-reg_receiver"/>
</dbReference>
<dbReference type="CDD" id="cd00383">
    <property type="entry name" value="trans_reg_C"/>
    <property type="match status" value="1"/>
</dbReference>
<dbReference type="Pfam" id="PF00072">
    <property type="entry name" value="Response_reg"/>
    <property type="match status" value="1"/>
</dbReference>
<dbReference type="EMBL" id="RPFW01000003">
    <property type="protein sequence ID" value="TVZ03937.1"/>
    <property type="molecule type" value="Genomic_DNA"/>
</dbReference>
<evidence type="ECO:0000256" key="7">
    <source>
        <dbReference type="PROSITE-ProRule" id="PRU01091"/>
    </source>
</evidence>
<reference evidence="10 11" key="1">
    <citation type="submission" date="2018-11" db="EMBL/GenBank/DDBJ databases">
        <title>Trebonia kvetii gen.nov., sp.nov., a novel acidophilic actinobacterium, and proposal of the new actinobacterial family Treboniaceae fam. nov.</title>
        <authorList>
            <person name="Rapoport D."/>
            <person name="Sagova-Mareckova M."/>
            <person name="Sedlacek I."/>
            <person name="Provaznik J."/>
            <person name="Kralova S."/>
            <person name="Pavlinic D."/>
            <person name="Benes V."/>
            <person name="Kopecky J."/>
        </authorList>
    </citation>
    <scope>NUCLEOTIDE SEQUENCE [LARGE SCALE GENOMIC DNA]</scope>
    <source>
        <strain evidence="10 11">15Tr583</strain>
    </source>
</reference>
<keyword evidence="1 6" id="KW-0597">Phosphoprotein</keyword>
<keyword evidence="11" id="KW-1185">Reference proteome</keyword>
<dbReference type="RefSeq" id="WP_145853807.1">
    <property type="nucleotide sequence ID" value="NZ_RPFW01000003.1"/>
</dbReference>
<dbReference type="SMART" id="SM00862">
    <property type="entry name" value="Trans_reg_C"/>
    <property type="match status" value="1"/>
</dbReference>
<dbReference type="PROSITE" id="PS51755">
    <property type="entry name" value="OMPR_PHOB"/>
    <property type="match status" value="1"/>
</dbReference>
<evidence type="ECO:0000313" key="10">
    <source>
        <dbReference type="EMBL" id="TVZ03937.1"/>
    </source>
</evidence>
<dbReference type="PANTHER" id="PTHR48111">
    <property type="entry name" value="REGULATOR OF RPOS"/>
    <property type="match status" value="1"/>
</dbReference>
<feature type="domain" description="Response regulatory" evidence="8">
    <location>
        <begin position="4"/>
        <end position="117"/>
    </location>
</feature>
<dbReference type="SUPFAM" id="SSF52172">
    <property type="entry name" value="CheY-like"/>
    <property type="match status" value="1"/>
</dbReference>